<comment type="caution">
    <text evidence="1">The sequence shown here is derived from an EMBL/GenBank/DDBJ whole genome shotgun (WGS) entry which is preliminary data.</text>
</comment>
<evidence type="ECO:0000313" key="2">
    <source>
        <dbReference type="Proteomes" id="UP000178085"/>
    </source>
</evidence>
<organism evidence="1 2">
    <name type="scientific">candidate division Kazan bacterium RIFCSPLOWO2_01_FULL_45_19</name>
    <dbReference type="NCBI Taxonomy" id="1798538"/>
    <lineage>
        <taxon>Bacteria</taxon>
        <taxon>Bacteria division Kazan-3B-28</taxon>
    </lineage>
</organism>
<dbReference type="EMBL" id="METD01000001">
    <property type="protein sequence ID" value="OGB73448.1"/>
    <property type="molecule type" value="Genomic_DNA"/>
</dbReference>
<name>A0A1F4NQ86_UNCK3</name>
<accession>A0A1F4NQ86</accession>
<dbReference type="Proteomes" id="UP000178085">
    <property type="component" value="Unassembled WGS sequence"/>
</dbReference>
<dbReference type="AlphaFoldDB" id="A0A1F4NQ86"/>
<sequence length="198" mass="22171">MDEKSLATAKTLPTSFEVLVFLTSINHKSTFKMQENIPEGVKVFSLVSGNQLRSVLKNLGYKSPVLEAITPTQQFSVPPKTPALAQPKLQQFGEKRIRATVNANPICNDLAIEQAIEFILDCINRLGGKANPKVVRDVIETLRANADTTTLAKALDADQELEECFRLLDKAVGQIKRRFREIVTERNGFKRKLFRVSD</sequence>
<gene>
    <name evidence="1" type="ORF">A3K51_01125</name>
</gene>
<proteinExistence type="predicted"/>
<protein>
    <submittedName>
        <fullName evidence="1">Uncharacterized protein</fullName>
    </submittedName>
</protein>
<reference evidence="1 2" key="1">
    <citation type="journal article" date="2016" name="Nat. Commun.">
        <title>Thousands of microbial genomes shed light on interconnected biogeochemical processes in an aquifer system.</title>
        <authorList>
            <person name="Anantharaman K."/>
            <person name="Brown C.T."/>
            <person name="Hug L.A."/>
            <person name="Sharon I."/>
            <person name="Castelle C.J."/>
            <person name="Probst A.J."/>
            <person name="Thomas B.C."/>
            <person name="Singh A."/>
            <person name="Wilkins M.J."/>
            <person name="Karaoz U."/>
            <person name="Brodie E.L."/>
            <person name="Williams K.H."/>
            <person name="Hubbard S.S."/>
            <person name="Banfield J.F."/>
        </authorList>
    </citation>
    <scope>NUCLEOTIDE SEQUENCE [LARGE SCALE GENOMIC DNA]</scope>
</reference>
<evidence type="ECO:0000313" key="1">
    <source>
        <dbReference type="EMBL" id="OGB73448.1"/>
    </source>
</evidence>